<organism evidence="2 3">
    <name type="scientific">Mycolicibacterium fortuitum subsp. acetamidolyticum</name>
    <dbReference type="NCBI Taxonomy" id="144550"/>
    <lineage>
        <taxon>Bacteria</taxon>
        <taxon>Bacillati</taxon>
        <taxon>Actinomycetota</taxon>
        <taxon>Actinomycetes</taxon>
        <taxon>Mycobacteriales</taxon>
        <taxon>Mycobacteriaceae</taxon>
        <taxon>Mycolicibacterium</taxon>
    </lineage>
</organism>
<dbReference type="AlphaFoldDB" id="A0A124E4L5"/>
<feature type="region of interest" description="Disordered" evidence="1">
    <location>
        <begin position="114"/>
        <end position="134"/>
    </location>
</feature>
<feature type="region of interest" description="Disordered" evidence="1">
    <location>
        <begin position="35"/>
        <end position="70"/>
    </location>
</feature>
<protein>
    <submittedName>
        <fullName evidence="2">Gp82</fullName>
    </submittedName>
</protein>
<feature type="compositionally biased region" description="Basic and acidic residues" evidence="1">
    <location>
        <begin position="35"/>
        <end position="44"/>
    </location>
</feature>
<sequence>MSTDRYGDETPAVVDFDSRRRVREAQTAIQRAREQRERLADTRTVHAPMSSDQADATRRHRRAVTDRAEAQRNKIRIANCQLCDDDGYTPGHVVCDHRDHRPAAQRGMAAVRAAMGWPSTPTPTDAPENPRDGE</sequence>
<accession>A0A124E4L5</accession>
<comment type="caution">
    <text evidence="2">The sequence shown here is derived from an EMBL/GenBank/DDBJ whole genome shotgun (WGS) entry which is preliminary data.</text>
</comment>
<dbReference type="Proteomes" id="UP000069705">
    <property type="component" value="Unassembled WGS sequence"/>
</dbReference>
<reference evidence="3" key="2">
    <citation type="submission" date="2016-02" db="EMBL/GenBank/DDBJ databases">
        <title>Draft genome sequence of five rapidly growing Mycobacterium species.</title>
        <authorList>
            <person name="Katahira K."/>
            <person name="Gotou Y."/>
            <person name="Iida K."/>
            <person name="Ogura Y."/>
            <person name="Hayashi T."/>
        </authorList>
    </citation>
    <scope>NUCLEOTIDE SEQUENCE [LARGE SCALE GENOMIC DNA]</scope>
    <source>
        <strain evidence="3">JCM6368</strain>
    </source>
</reference>
<proteinExistence type="predicted"/>
<dbReference type="RefSeq" id="WP_061264184.1">
    <property type="nucleotide sequence ID" value="NZ_BCSZ01000033.1"/>
</dbReference>
<evidence type="ECO:0000313" key="3">
    <source>
        <dbReference type="Proteomes" id="UP000069705"/>
    </source>
</evidence>
<evidence type="ECO:0000313" key="2">
    <source>
        <dbReference type="EMBL" id="GAT03504.1"/>
    </source>
</evidence>
<name>A0A124E4L5_MYCFO</name>
<dbReference type="EMBL" id="BCSZ01000033">
    <property type="protein sequence ID" value="GAT03504.1"/>
    <property type="molecule type" value="Genomic_DNA"/>
</dbReference>
<evidence type="ECO:0000256" key="1">
    <source>
        <dbReference type="SAM" id="MobiDB-lite"/>
    </source>
</evidence>
<gene>
    <name evidence="2" type="ORF">RMCFA_3616</name>
</gene>
<reference evidence="2 3" key="1">
    <citation type="journal article" date="2016" name="Genome Announc.">
        <title>Draft Genome Sequences of Five Rapidly Growing Mycobacterium Species, M. thermoresistibile, M. fortuitum subsp. acetamidolyticum, M. canariasense, M. brisbanense, and M. novocastrense.</title>
        <authorList>
            <person name="Katahira K."/>
            <person name="Ogura Y."/>
            <person name="Gotoh Y."/>
            <person name="Hayashi T."/>
        </authorList>
    </citation>
    <scope>NUCLEOTIDE SEQUENCE [LARGE SCALE GENOMIC DNA]</scope>
    <source>
        <strain evidence="2 3">JCM6368</strain>
    </source>
</reference>